<gene>
    <name evidence="7" type="ORF">C427_4897</name>
</gene>
<evidence type="ECO:0000256" key="2">
    <source>
        <dbReference type="ARBA" id="ARBA00005722"/>
    </source>
</evidence>
<dbReference type="STRING" id="1129794.C427_4897"/>
<accession>K7AYV3</accession>
<dbReference type="eggNOG" id="COG3713">
    <property type="taxonomic scope" value="Bacteria"/>
</dbReference>
<dbReference type="PANTHER" id="PTHR38776">
    <property type="entry name" value="MLTA-INTERACTING PROTEIN-RELATED"/>
    <property type="match status" value="1"/>
</dbReference>
<proteinExistence type="inferred from homology"/>
<dbReference type="PATRIC" id="fig|1129794.4.peg.4881"/>
<dbReference type="HOGENOM" id="CLU_986412_0_0_6"/>
<evidence type="ECO:0000256" key="6">
    <source>
        <dbReference type="SAM" id="SignalP"/>
    </source>
</evidence>
<dbReference type="KEGG" id="gps:C427_4897"/>
<name>K7AYV3_9ALTE</name>
<evidence type="ECO:0000256" key="4">
    <source>
        <dbReference type="ARBA" id="ARBA00023136"/>
    </source>
</evidence>
<comment type="similarity">
    <text evidence="2">Belongs to the MipA/OmpV family.</text>
</comment>
<keyword evidence="3 6" id="KW-0732">Signal</keyword>
<comment type="subcellular location">
    <subcellularLocation>
        <location evidence="1">Cell outer membrane</location>
    </subcellularLocation>
</comment>
<evidence type="ECO:0000256" key="5">
    <source>
        <dbReference type="ARBA" id="ARBA00023237"/>
    </source>
</evidence>
<evidence type="ECO:0008006" key="9">
    <source>
        <dbReference type="Google" id="ProtNLM"/>
    </source>
</evidence>
<dbReference type="GO" id="GO:0009279">
    <property type="term" value="C:cell outer membrane"/>
    <property type="evidence" value="ECO:0007669"/>
    <property type="project" value="UniProtKB-SubCell"/>
</dbReference>
<dbReference type="OrthoDB" id="5903970at2"/>
<dbReference type="AlphaFoldDB" id="K7AYV3"/>
<keyword evidence="5" id="KW-0998">Cell outer membrane</keyword>
<sequence length="282" mass="31121">MEVNMWYSPIKKLSLIAILLVAFSSFAYAADIARTLRTNTQDNNDPDNFIEIGLGAGAFVGSSLTDSDGIFASPIINLSASYNWNGFFIDVLAETAEPIVIGYNAYNSDNWSFDLVLGTTDGGVSEDTDDRFIGIIKRQSSTMLGGRITGYFGKNILQMSLKYDARGRSKGTVASALLGRNWQYRNWNFHGLVGLYLADAKFNNYYYGVTEEESAVTGIQTFDGEAAITFNSSMGVTYPISENWIYRATVGFGSNFGQNDSPLYEKKRNFHIGISSSISYVF</sequence>
<dbReference type="Proteomes" id="UP000011864">
    <property type="component" value="Chromosome"/>
</dbReference>
<dbReference type="PANTHER" id="PTHR38776:SF1">
    <property type="entry name" value="MLTA-INTERACTING PROTEIN-RELATED"/>
    <property type="match status" value="1"/>
</dbReference>
<dbReference type="RefSeq" id="WP_007643121.1">
    <property type="nucleotide sequence ID" value="NZ_BAES01000095.1"/>
</dbReference>
<organism evidence="7 8">
    <name type="scientific">Paraglaciecola psychrophila 170</name>
    <dbReference type="NCBI Taxonomy" id="1129794"/>
    <lineage>
        <taxon>Bacteria</taxon>
        <taxon>Pseudomonadati</taxon>
        <taxon>Pseudomonadota</taxon>
        <taxon>Gammaproteobacteria</taxon>
        <taxon>Alteromonadales</taxon>
        <taxon>Alteromonadaceae</taxon>
        <taxon>Paraglaciecola</taxon>
    </lineage>
</organism>
<reference evidence="7 8" key="1">
    <citation type="journal article" date="2013" name="Genome Announc.">
        <title>Complete Genome Sequence of Glaciecola psychrophila Strain 170T.</title>
        <authorList>
            <person name="Yin J."/>
            <person name="Chen J."/>
            <person name="Liu G."/>
            <person name="Yu Y."/>
            <person name="Song L."/>
            <person name="Wang X."/>
            <person name="Qu X."/>
        </authorList>
    </citation>
    <scope>NUCLEOTIDE SEQUENCE [LARGE SCALE GENOMIC DNA]</scope>
    <source>
        <strain evidence="7 8">170</strain>
    </source>
</reference>
<dbReference type="EMBL" id="CP003837">
    <property type="protein sequence ID" value="AGH46996.1"/>
    <property type="molecule type" value="Genomic_DNA"/>
</dbReference>
<protein>
    <recommendedName>
        <fullName evidence="9">MltA-interacting MipA family protein</fullName>
    </recommendedName>
</protein>
<evidence type="ECO:0000256" key="3">
    <source>
        <dbReference type="ARBA" id="ARBA00022729"/>
    </source>
</evidence>
<evidence type="ECO:0000313" key="7">
    <source>
        <dbReference type="EMBL" id="AGH46996.1"/>
    </source>
</evidence>
<dbReference type="InterPro" id="IPR010583">
    <property type="entry name" value="MipA"/>
</dbReference>
<dbReference type="Pfam" id="PF06629">
    <property type="entry name" value="MipA"/>
    <property type="match status" value="1"/>
</dbReference>
<evidence type="ECO:0000256" key="1">
    <source>
        <dbReference type="ARBA" id="ARBA00004442"/>
    </source>
</evidence>
<evidence type="ECO:0000313" key="8">
    <source>
        <dbReference type="Proteomes" id="UP000011864"/>
    </source>
</evidence>
<feature type="chain" id="PRO_5003899169" description="MltA-interacting MipA family protein" evidence="6">
    <location>
        <begin position="30"/>
        <end position="282"/>
    </location>
</feature>
<keyword evidence="8" id="KW-1185">Reference proteome</keyword>
<feature type="signal peptide" evidence="6">
    <location>
        <begin position="1"/>
        <end position="29"/>
    </location>
</feature>
<keyword evidence="4" id="KW-0472">Membrane</keyword>